<name>A0A0F9KRR4_9ZZZZ</name>
<dbReference type="AlphaFoldDB" id="A0A0F9KRR4"/>
<proteinExistence type="predicted"/>
<accession>A0A0F9KRR4</accession>
<feature type="non-terminal residue" evidence="1">
    <location>
        <position position="226"/>
    </location>
</feature>
<sequence>MTTELALNERLSKSMGDFIRVAVSTNIAADNLVVATDLNEHDDGEDKAFQDRFLYIENKNNEDKDRKVRFYYTANGTCNVFGAALSSDTNVADIQIHRYSYTKKRDAINDAIKELYPILYREVDDNTTITTNSALYEYALPAHMLGGEVRQVLINTTQTTITAEDYDRVWNWSQINEGRTLRMPGLFASGHKVRIIGTSPINTLSGPSNTIPLSGESQLSLLTAYA</sequence>
<evidence type="ECO:0000313" key="1">
    <source>
        <dbReference type="EMBL" id="KKM24828.1"/>
    </source>
</evidence>
<protein>
    <submittedName>
        <fullName evidence="1">Uncharacterized protein</fullName>
    </submittedName>
</protein>
<gene>
    <name evidence="1" type="ORF">LCGC14_1601230</name>
</gene>
<dbReference type="EMBL" id="LAZR01012842">
    <property type="protein sequence ID" value="KKM24828.1"/>
    <property type="molecule type" value="Genomic_DNA"/>
</dbReference>
<organism evidence="1">
    <name type="scientific">marine sediment metagenome</name>
    <dbReference type="NCBI Taxonomy" id="412755"/>
    <lineage>
        <taxon>unclassified sequences</taxon>
        <taxon>metagenomes</taxon>
        <taxon>ecological metagenomes</taxon>
    </lineage>
</organism>
<reference evidence="1" key="1">
    <citation type="journal article" date="2015" name="Nature">
        <title>Complex archaea that bridge the gap between prokaryotes and eukaryotes.</title>
        <authorList>
            <person name="Spang A."/>
            <person name="Saw J.H."/>
            <person name="Jorgensen S.L."/>
            <person name="Zaremba-Niedzwiedzka K."/>
            <person name="Martijn J."/>
            <person name="Lind A.E."/>
            <person name="van Eijk R."/>
            <person name="Schleper C."/>
            <person name="Guy L."/>
            <person name="Ettema T.J."/>
        </authorList>
    </citation>
    <scope>NUCLEOTIDE SEQUENCE</scope>
</reference>
<comment type="caution">
    <text evidence="1">The sequence shown here is derived from an EMBL/GenBank/DDBJ whole genome shotgun (WGS) entry which is preliminary data.</text>
</comment>